<dbReference type="InterPro" id="IPR012902">
    <property type="entry name" value="N_methyl_site"/>
</dbReference>
<accession>A0A5C6F9L4</accession>
<feature type="domain" description="DUF1559" evidence="1">
    <location>
        <begin position="31"/>
        <end position="108"/>
    </location>
</feature>
<dbReference type="NCBIfam" id="TIGR04294">
    <property type="entry name" value="pre_pil_HX9DG"/>
    <property type="match status" value="1"/>
</dbReference>
<dbReference type="InterPro" id="IPR045584">
    <property type="entry name" value="Pilin-like"/>
</dbReference>
<dbReference type="AlphaFoldDB" id="A0A5C6F9L4"/>
<feature type="domain" description="DUF1559" evidence="1">
    <location>
        <begin position="298"/>
        <end position="349"/>
    </location>
</feature>
<sequence length="395" mass="42303">MRRIGFTLIEMLVVISIIGILAALLLPAVSKAREAARSVECQNNLRNFGVTLTARSAQSPDGAFCTGAFDLQRDGVPTEQGWVADLVKRGVLVGEMRCPSSSVVTSKAIEQMLTMPLIELQSTDCLDHLGSKSYTDEMGQLIKNVCRTISDDSLSPLDMKRAELIDQKAIQKGYNTNFAASWFLVRTELRLDEDGNPDAGNAACTDLDTKSRNVTRGPLTTRDLDSNKASSSTVPLLCDAAATGTISAAVGEIESGSFYGTGIVGGPIGNRKDIDNDADGTPETPSAFLLSKPTFAVGSKNRTGADGWLKQWNHDTRQDYRGMSPLHQGVVNVLMADGSVRGIVDANNDGFINNGFDGADVVTPTNGPFWTDSEIEAETLQLASFYSLGSHGNEK</sequence>
<dbReference type="Pfam" id="PF07596">
    <property type="entry name" value="SBP_bac_10"/>
    <property type="match status" value="2"/>
</dbReference>
<comment type="caution">
    <text evidence="2">The sequence shown here is derived from an EMBL/GenBank/DDBJ whole genome shotgun (WGS) entry which is preliminary data.</text>
</comment>
<dbReference type="RefSeq" id="WP_146532863.1">
    <property type="nucleotide sequence ID" value="NZ_SJPX01000001.1"/>
</dbReference>
<dbReference type="PANTHER" id="PTHR30093:SF2">
    <property type="entry name" value="TYPE II SECRETION SYSTEM PROTEIN H"/>
    <property type="match status" value="1"/>
</dbReference>
<gene>
    <name evidence="2" type="ORF">Poly59_09870</name>
</gene>
<reference evidence="2 3" key="1">
    <citation type="submission" date="2019-02" db="EMBL/GenBank/DDBJ databases">
        <title>Deep-cultivation of Planctomycetes and their phenomic and genomic characterization uncovers novel biology.</title>
        <authorList>
            <person name="Wiegand S."/>
            <person name="Jogler M."/>
            <person name="Boedeker C."/>
            <person name="Pinto D."/>
            <person name="Vollmers J."/>
            <person name="Rivas-Marin E."/>
            <person name="Kohn T."/>
            <person name="Peeters S.H."/>
            <person name="Heuer A."/>
            <person name="Rast P."/>
            <person name="Oberbeckmann S."/>
            <person name="Bunk B."/>
            <person name="Jeske O."/>
            <person name="Meyerdierks A."/>
            <person name="Storesund J.E."/>
            <person name="Kallscheuer N."/>
            <person name="Luecker S."/>
            <person name="Lage O.M."/>
            <person name="Pohl T."/>
            <person name="Merkel B.J."/>
            <person name="Hornburger P."/>
            <person name="Mueller R.-W."/>
            <person name="Bruemmer F."/>
            <person name="Labrenz M."/>
            <person name="Spormann A.M."/>
            <person name="Op Den Camp H."/>
            <person name="Overmann J."/>
            <person name="Amann R."/>
            <person name="Jetten M.S.M."/>
            <person name="Mascher T."/>
            <person name="Medema M.H."/>
            <person name="Devos D.P."/>
            <person name="Kaster A.-K."/>
            <person name="Ovreas L."/>
            <person name="Rohde M."/>
            <person name="Galperin M.Y."/>
            <person name="Jogler C."/>
        </authorList>
    </citation>
    <scope>NUCLEOTIDE SEQUENCE [LARGE SCALE GENOMIC DNA]</scope>
    <source>
        <strain evidence="2 3">Poly59</strain>
    </source>
</reference>
<dbReference type="NCBIfam" id="TIGR02532">
    <property type="entry name" value="IV_pilin_GFxxxE"/>
    <property type="match status" value="1"/>
</dbReference>
<proteinExistence type="predicted"/>
<dbReference type="InterPro" id="IPR027558">
    <property type="entry name" value="Pre_pil_HX9DG_C"/>
</dbReference>
<dbReference type="Proteomes" id="UP000317977">
    <property type="component" value="Unassembled WGS sequence"/>
</dbReference>
<dbReference type="EMBL" id="SJPX01000001">
    <property type="protein sequence ID" value="TWU58078.1"/>
    <property type="molecule type" value="Genomic_DNA"/>
</dbReference>
<organism evidence="2 3">
    <name type="scientific">Rubripirellula reticaptiva</name>
    <dbReference type="NCBI Taxonomy" id="2528013"/>
    <lineage>
        <taxon>Bacteria</taxon>
        <taxon>Pseudomonadati</taxon>
        <taxon>Planctomycetota</taxon>
        <taxon>Planctomycetia</taxon>
        <taxon>Pirellulales</taxon>
        <taxon>Pirellulaceae</taxon>
        <taxon>Rubripirellula</taxon>
    </lineage>
</organism>
<evidence type="ECO:0000259" key="1">
    <source>
        <dbReference type="Pfam" id="PF07596"/>
    </source>
</evidence>
<dbReference type="PANTHER" id="PTHR30093">
    <property type="entry name" value="GENERAL SECRETION PATHWAY PROTEIN G"/>
    <property type="match status" value="1"/>
</dbReference>
<protein>
    <recommendedName>
        <fullName evidence="1">DUF1559 domain-containing protein</fullName>
    </recommendedName>
</protein>
<dbReference type="Gene3D" id="3.30.700.10">
    <property type="entry name" value="Glycoprotein, Type 4 Pilin"/>
    <property type="match status" value="1"/>
</dbReference>
<dbReference type="Pfam" id="PF07963">
    <property type="entry name" value="N_methyl"/>
    <property type="match status" value="1"/>
</dbReference>
<keyword evidence="3" id="KW-1185">Reference proteome</keyword>
<dbReference type="SUPFAM" id="SSF54523">
    <property type="entry name" value="Pili subunits"/>
    <property type="match status" value="1"/>
</dbReference>
<dbReference type="InterPro" id="IPR011453">
    <property type="entry name" value="DUF1559"/>
</dbReference>
<evidence type="ECO:0000313" key="2">
    <source>
        <dbReference type="EMBL" id="TWU58078.1"/>
    </source>
</evidence>
<dbReference type="OrthoDB" id="254023at2"/>
<evidence type="ECO:0000313" key="3">
    <source>
        <dbReference type="Proteomes" id="UP000317977"/>
    </source>
</evidence>
<name>A0A5C6F9L4_9BACT</name>